<gene>
    <name evidence="2" type="ORF">FD51_GL000757</name>
</gene>
<dbReference type="RefSeq" id="WP_155807535.1">
    <property type="nucleotide sequence ID" value="NZ_AZCT01000012.1"/>
</dbReference>
<organism evidence="2 3">
    <name type="scientific">Lacticaseibacillus zeae DSM 20178 = KCTC 3804</name>
    <dbReference type="NCBI Taxonomy" id="1423816"/>
    <lineage>
        <taxon>Bacteria</taxon>
        <taxon>Bacillati</taxon>
        <taxon>Bacillota</taxon>
        <taxon>Bacilli</taxon>
        <taxon>Lactobacillales</taxon>
        <taxon>Lactobacillaceae</taxon>
        <taxon>Lacticaseibacillus</taxon>
    </lineage>
</organism>
<keyword evidence="1" id="KW-0812">Transmembrane</keyword>
<dbReference type="GeneID" id="93269966"/>
<evidence type="ECO:0000313" key="3">
    <source>
        <dbReference type="Proteomes" id="UP000051984"/>
    </source>
</evidence>
<accession>A0A0R1ERY7</accession>
<feature type="transmembrane region" description="Helical" evidence="1">
    <location>
        <begin position="6"/>
        <end position="24"/>
    </location>
</feature>
<keyword evidence="1" id="KW-1133">Transmembrane helix</keyword>
<name>A0A0R1ERY7_LACZE</name>
<sequence>MNAKEALISTCVFTVFLFGVDLFLGGHFQVFRNLFTGVVFFLIVWISGYLFHKEA</sequence>
<proteinExistence type="predicted"/>
<keyword evidence="1" id="KW-0472">Membrane</keyword>
<dbReference type="EMBL" id="AZCT01000012">
    <property type="protein sequence ID" value="KRK11968.1"/>
    <property type="molecule type" value="Genomic_DNA"/>
</dbReference>
<comment type="caution">
    <text evidence="2">The sequence shown here is derived from an EMBL/GenBank/DDBJ whole genome shotgun (WGS) entry which is preliminary data.</text>
</comment>
<feature type="transmembrane region" description="Helical" evidence="1">
    <location>
        <begin position="31"/>
        <end position="51"/>
    </location>
</feature>
<protein>
    <submittedName>
        <fullName evidence="2">Uncharacterized protein</fullName>
    </submittedName>
</protein>
<evidence type="ECO:0000256" key="1">
    <source>
        <dbReference type="SAM" id="Phobius"/>
    </source>
</evidence>
<evidence type="ECO:0000313" key="2">
    <source>
        <dbReference type="EMBL" id="KRK11968.1"/>
    </source>
</evidence>
<dbReference type="AlphaFoldDB" id="A0A0R1ERY7"/>
<dbReference type="PATRIC" id="fig|1423816.3.peg.765"/>
<dbReference type="Proteomes" id="UP000051984">
    <property type="component" value="Unassembled WGS sequence"/>
</dbReference>
<reference evidence="2 3" key="1">
    <citation type="journal article" date="2015" name="Genome Announc.">
        <title>Expanding the biotechnology potential of lactobacilli through comparative genomics of 213 strains and associated genera.</title>
        <authorList>
            <person name="Sun Z."/>
            <person name="Harris H.M."/>
            <person name="McCann A."/>
            <person name="Guo C."/>
            <person name="Argimon S."/>
            <person name="Zhang W."/>
            <person name="Yang X."/>
            <person name="Jeffery I.B."/>
            <person name="Cooney J.C."/>
            <person name="Kagawa T.F."/>
            <person name="Liu W."/>
            <person name="Song Y."/>
            <person name="Salvetti E."/>
            <person name="Wrobel A."/>
            <person name="Rasinkangas P."/>
            <person name="Parkhill J."/>
            <person name="Rea M.C."/>
            <person name="O'Sullivan O."/>
            <person name="Ritari J."/>
            <person name="Douillard F.P."/>
            <person name="Paul Ross R."/>
            <person name="Yang R."/>
            <person name="Briner A.E."/>
            <person name="Felis G.E."/>
            <person name="de Vos W.M."/>
            <person name="Barrangou R."/>
            <person name="Klaenhammer T.R."/>
            <person name="Caufield P.W."/>
            <person name="Cui Y."/>
            <person name="Zhang H."/>
            <person name="O'Toole P.W."/>
        </authorList>
    </citation>
    <scope>NUCLEOTIDE SEQUENCE [LARGE SCALE GENOMIC DNA]</scope>
    <source>
        <strain evidence="2 3">DSM 20178</strain>
    </source>
</reference>